<organism evidence="1">
    <name type="scientific">marine sediment metagenome</name>
    <dbReference type="NCBI Taxonomy" id="412755"/>
    <lineage>
        <taxon>unclassified sequences</taxon>
        <taxon>metagenomes</taxon>
        <taxon>ecological metagenomes</taxon>
    </lineage>
</organism>
<accession>A0A0F9UU90</accession>
<dbReference type="EMBL" id="LAZR01000545">
    <property type="protein sequence ID" value="KKN64751.1"/>
    <property type="molecule type" value="Genomic_DNA"/>
</dbReference>
<name>A0A0F9UU90_9ZZZZ</name>
<dbReference type="AlphaFoldDB" id="A0A0F9UU90"/>
<proteinExistence type="predicted"/>
<sequence length="58" mass="6496">MPYICEICDSEITDGIALWGIQVMKGAKPEFHYYCSEEHAKEGEGKLDYKVVGEVVDA</sequence>
<comment type="caution">
    <text evidence="1">The sequence shown here is derived from an EMBL/GenBank/DDBJ whole genome shotgun (WGS) entry which is preliminary data.</text>
</comment>
<protein>
    <submittedName>
        <fullName evidence="1">Uncharacterized protein</fullName>
    </submittedName>
</protein>
<reference evidence="1" key="1">
    <citation type="journal article" date="2015" name="Nature">
        <title>Complex archaea that bridge the gap between prokaryotes and eukaryotes.</title>
        <authorList>
            <person name="Spang A."/>
            <person name="Saw J.H."/>
            <person name="Jorgensen S.L."/>
            <person name="Zaremba-Niedzwiedzka K."/>
            <person name="Martijn J."/>
            <person name="Lind A.E."/>
            <person name="van Eijk R."/>
            <person name="Schleper C."/>
            <person name="Guy L."/>
            <person name="Ettema T.J."/>
        </authorList>
    </citation>
    <scope>NUCLEOTIDE SEQUENCE</scope>
</reference>
<evidence type="ECO:0000313" key="1">
    <source>
        <dbReference type="EMBL" id="KKN64751.1"/>
    </source>
</evidence>
<gene>
    <name evidence="1" type="ORF">LCGC14_0488830</name>
</gene>